<evidence type="ECO:0000256" key="1">
    <source>
        <dbReference type="SAM" id="MobiDB-lite"/>
    </source>
</evidence>
<evidence type="ECO:0000313" key="3">
    <source>
        <dbReference type="Proteomes" id="UP000077671"/>
    </source>
</evidence>
<dbReference type="Proteomes" id="UP000077671">
    <property type="component" value="Unassembled WGS sequence"/>
</dbReference>
<dbReference type="AlphaFoldDB" id="A0A177V5N6"/>
<feature type="region of interest" description="Disordered" evidence="1">
    <location>
        <begin position="47"/>
        <end position="72"/>
    </location>
</feature>
<dbReference type="EMBL" id="LWDD02000822">
    <property type="protein sequence ID" value="KAE8256550.1"/>
    <property type="molecule type" value="Genomic_DNA"/>
</dbReference>
<accession>A0A177V5N6</accession>
<comment type="caution">
    <text evidence="2">The sequence shown here is derived from an EMBL/GenBank/DDBJ whole genome shotgun (WGS) entry which is preliminary data.</text>
</comment>
<reference evidence="2" key="2">
    <citation type="journal article" date="2019" name="IMA Fungus">
        <title>Genome sequencing and comparison of five Tilletia species to identify candidate genes for the detection of regulated species infecting wheat.</title>
        <authorList>
            <person name="Nguyen H.D.T."/>
            <person name="Sultana T."/>
            <person name="Kesanakurti P."/>
            <person name="Hambleton S."/>
        </authorList>
    </citation>
    <scope>NUCLEOTIDE SEQUENCE</scope>
    <source>
        <strain evidence="2">DAOMC 238032</strain>
    </source>
</reference>
<reference evidence="2" key="1">
    <citation type="submission" date="2016-04" db="EMBL/GenBank/DDBJ databases">
        <authorList>
            <person name="Nguyen H.D."/>
            <person name="Kesanakurti P."/>
            <person name="Cullis J."/>
            <person name="Levesque C.A."/>
            <person name="Hambleton S."/>
        </authorList>
    </citation>
    <scope>NUCLEOTIDE SEQUENCE</scope>
    <source>
        <strain evidence="2">DAOMC 238032</strain>
    </source>
</reference>
<proteinExistence type="predicted"/>
<evidence type="ECO:0000313" key="2">
    <source>
        <dbReference type="EMBL" id="KAE8256550.1"/>
    </source>
</evidence>
<name>A0A177V5N6_9BASI</name>
<sequence>MLRKPELRFAILTRCYDSRPELETSPLVQLAKLVFEVAHGVLIEHGKTHHHIPPPSSPPSPSTSVAEPTAPIPNTIVQALNRPYKPAFPPVSA</sequence>
<gene>
    <name evidence="2" type="ORF">A4X03_0g5292</name>
</gene>
<protein>
    <submittedName>
        <fullName evidence="2">Uncharacterized protein</fullName>
    </submittedName>
</protein>
<organism evidence="2 3">
    <name type="scientific">Tilletia caries</name>
    <name type="common">wheat bunt fungus</name>
    <dbReference type="NCBI Taxonomy" id="13290"/>
    <lineage>
        <taxon>Eukaryota</taxon>
        <taxon>Fungi</taxon>
        <taxon>Dikarya</taxon>
        <taxon>Basidiomycota</taxon>
        <taxon>Ustilaginomycotina</taxon>
        <taxon>Exobasidiomycetes</taxon>
        <taxon>Tilletiales</taxon>
        <taxon>Tilletiaceae</taxon>
        <taxon>Tilletia</taxon>
    </lineage>
</organism>